<feature type="compositionally biased region" description="Acidic residues" evidence="2">
    <location>
        <begin position="379"/>
        <end position="405"/>
    </location>
</feature>
<keyword evidence="3" id="KW-0732">Signal</keyword>
<dbReference type="EMBL" id="JAAIPF010000037">
    <property type="protein sequence ID" value="NSF74883.1"/>
    <property type="molecule type" value="Genomic_DNA"/>
</dbReference>
<organism evidence="5 6">
    <name type="scientific">Blautia wexlerae</name>
    <dbReference type="NCBI Taxonomy" id="418240"/>
    <lineage>
        <taxon>Bacteria</taxon>
        <taxon>Bacillati</taxon>
        <taxon>Bacillota</taxon>
        <taxon>Clostridia</taxon>
        <taxon>Lachnospirales</taxon>
        <taxon>Lachnospiraceae</taxon>
        <taxon>Blautia</taxon>
    </lineage>
</organism>
<feature type="chain" id="PRO_5047072592" evidence="3">
    <location>
        <begin position="24"/>
        <end position="415"/>
    </location>
</feature>
<evidence type="ECO:0000313" key="5">
    <source>
        <dbReference type="EMBL" id="NSF74883.1"/>
    </source>
</evidence>
<dbReference type="SUPFAM" id="SSF54534">
    <property type="entry name" value="FKBP-like"/>
    <property type="match status" value="1"/>
</dbReference>
<evidence type="ECO:0000256" key="3">
    <source>
        <dbReference type="SAM" id="SignalP"/>
    </source>
</evidence>
<name>A0ABX2GR75_9FIRM</name>
<protein>
    <submittedName>
        <fullName evidence="5">FKBP-type peptidylprolyl isomerase</fullName>
    </submittedName>
</protein>
<feature type="compositionally biased region" description="Low complexity" evidence="2">
    <location>
        <begin position="406"/>
        <end position="415"/>
    </location>
</feature>
<dbReference type="Proteomes" id="UP000822152">
    <property type="component" value="Unassembled WGS sequence"/>
</dbReference>
<dbReference type="PROSITE" id="PS50198">
    <property type="entry name" value="PPIC_PPIASE_2"/>
    <property type="match status" value="1"/>
</dbReference>
<dbReference type="InterPro" id="IPR027304">
    <property type="entry name" value="Trigger_fact/SurA_dom_sf"/>
</dbReference>
<feature type="region of interest" description="Disordered" evidence="2">
    <location>
        <begin position="296"/>
        <end position="320"/>
    </location>
</feature>
<dbReference type="InterPro" id="IPR000297">
    <property type="entry name" value="PPIase_PpiC"/>
</dbReference>
<feature type="region of interest" description="Disordered" evidence="2">
    <location>
        <begin position="243"/>
        <end position="262"/>
    </location>
</feature>
<dbReference type="Gene3D" id="3.10.50.40">
    <property type="match status" value="1"/>
</dbReference>
<gene>
    <name evidence="5" type="ORF">G4952_13955</name>
</gene>
<feature type="domain" description="PpiC" evidence="4">
    <location>
        <begin position="180"/>
        <end position="295"/>
    </location>
</feature>
<dbReference type="InterPro" id="IPR046357">
    <property type="entry name" value="PPIase_dom_sf"/>
</dbReference>
<feature type="compositionally biased region" description="Basic and acidic residues" evidence="2">
    <location>
        <begin position="199"/>
        <end position="220"/>
    </location>
</feature>
<feature type="region of interest" description="Disordered" evidence="2">
    <location>
        <begin position="345"/>
        <end position="415"/>
    </location>
</feature>
<comment type="caution">
    <text evidence="5">The sequence shown here is derived from an EMBL/GenBank/DDBJ whole genome shotgun (WGS) entry which is preliminary data.</text>
</comment>
<dbReference type="GO" id="GO:0016853">
    <property type="term" value="F:isomerase activity"/>
    <property type="evidence" value="ECO:0007669"/>
    <property type="project" value="UniProtKB-KW"/>
</dbReference>
<proteinExistence type="predicted"/>
<feature type="region of interest" description="Disordered" evidence="2">
    <location>
        <begin position="191"/>
        <end position="236"/>
    </location>
</feature>
<dbReference type="PROSITE" id="PS51257">
    <property type="entry name" value="PROKAR_LIPOPROTEIN"/>
    <property type="match status" value="1"/>
</dbReference>
<dbReference type="SUPFAM" id="SSF109998">
    <property type="entry name" value="Triger factor/SurA peptide-binding domain-like"/>
    <property type="match status" value="1"/>
</dbReference>
<evidence type="ECO:0000313" key="6">
    <source>
        <dbReference type="Proteomes" id="UP000822152"/>
    </source>
</evidence>
<dbReference type="Pfam" id="PF00639">
    <property type="entry name" value="Rotamase"/>
    <property type="match status" value="1"/>
</dbReference>
<reference evidence="5 6" key="1">
    <citation type="journal article" date="2020" name="Cell Host Microbe">
        <title>Functional and Genomic Variation between Human-Derived Isolates of Lachnospiraceae Reveals Inter- and Intra-Species Diversity.</title>
        <authorList>
            <person name="Sorbara M.T."/>
            <person name="Littmann E.R."/>
            <person name="Fontana E."/>
            <person name="Moody T.U."/>
            <person name="Kohout C.E."/>
            <person name="Gjonbalaj M."/>
            <person name="Eaton V."/>
            <person name="Seok R."/>
            <person name="Leiner I.M."/>
            <person name="Pamer E.G."/>
        </authorList>
    </citation>
    <scope>NUCLEOTIDE SEQUENCE [LARGE SCALE GENOMIC DNA]</scope>
    <source>
        <strain evidence="5 6">MSK.20.11</strain>
    </source>
</reference>
<keyword evidence="1" id="KW-0697">Rotamase</keyword>
<evidence type="ECO:0000256" key="2">
    <source>
        <dbReference type="SAM" id="MobiDB-lite"/>
    </source>
</evidence>
<sequence>MKKMMKRTAAVTLAGIMSVGMLTGCGSKTIDGTKTVATVDGTEIPLGVVSLYARQQQEQTTAMYMSYMGSADNIWDQTADEDSGKTYGDQAVESSLKSVETMYILKEKAADYKVEVTEDEEKAIADAASQFMASNGEDTIKELGVTEDQVKTLLELLTIQKKIYDPIVAEGNITVSDDEANQSSFTYVSISTSGDDVTDEQKEEKKKQAQEILDKMKEDPTADMSEIAKSVDDSYSAVEGNFTTKESDEDSEDEDHSSTAYPDEVLKVLRGLKDGEVASDIIETDTGYYVVRLDKVHDDDATASKRESLKNSKESTYYSDTTSDWLDSAKTDVNKKVLKTLKITDKHTFTAPTPTPTPEVTEEATTTPEAKEEATETPAAEEEVTETPEAEEEATETPAAEEEVTETPAATEAAE</sequence>
<feature type="signal peptide" evidence="3">
    <location>
        <begin position="1"/>
        <end position="23"/>
    </location>
</feature>
<evidence type="ECO:0000256" key="1">
    <source>
        <dbReference type="PROSITE-ProRule" id="PRU00278"/>
    </source>
</evidence>
<keyword evidence="6" id="KW-1185">Reference proteome</keyword>
<evidence type="ECO:0000259" key="4">
    <source>
        <dbReference type="PROSITE" id="PS50198"/>
    </source>
</evidence>
<feature type="compositionally biased region" description="Basic and acidic residues" evidence="2">
    <location>
        <begin position="296"/>
        <end position="313"/>
    </location>
</feature>
<keyword evidence="1 5" id="KW-0413">Isomerase</keyword>
<accession>A0ABX2GR75</accession>